<feature type="transmembrane region" description="Helical" evidence="10">
    <location>
        <begin position="44"/>
        <end position="66"/>
    </location>
</feature>
<evidence type="ECO:0000313" key="12">
    <source>
        <dbReference type="EMBL" id="ACM33817.1"/>
    </source>
</evidence>
<dbReference type="Gene3D" id="1.25.40.10">
    <property type="entry name" value="Tetratricopeptide repeat domain"/>
    <property type="match status" value="1"/>
</dbReference>
<evidence type="ECO:0000256" key="9">
    <source>
        <dbReference type="ARBA" id="ARBA00023244"/>
    </source>
</evidence>
<name>A0A9J9QBU8_ACIET</name>
<comment type="subcellular location">
    <subcellularLocation>
        <location evidence="2">Cell inner membrane</location>
        <topology evidence="2">Multi-pass membrane protein</topology>
    </subcellularLocation>
</comment>
<evidence type="ECO:0000256" key="2">
    <source>
        <dbReference type="ARBA" id="ARBA00004429"/>
    </source>
</evidence>
<keyword evidence="4" id="KW-1003">Cell membrane</keyword>
<keyword evidence="7 10" id="KW-1133">Transmembrane helix</keyword>
<dbReference type="SUPFAM" id="SSF48452">
    <property type="entry name" value="TPR-like"/>
    <property type="match status" value="1"/>
</dbReference>
<dbReference type="Proteomes" id="UP000000450">
    <property type="component" value="Chromosome"/>
</dbReference>
<keyword evidence="8 10" id="KW-0472">Membrane</keyword>
<dbReference type="NCBIfam" id="TIGR00540">
    <property type="entry name" value="TPR_hemY_coli"/>
    <property type="match status" value="1"/>
</dbReference>
<dbReference type="AlphaFoldDB" id="A0A9J9QBU8"/>
<proteinExistence type="predicted"/>
<evidence type="ECO:0000259" key="11">
    <source>
        <dbReference type="Pfam" id="PF07219"/>
    </source>
</evidence>
<evidence type="ECO:0000256" key="5">
    <source>
        <dbReference type="ARBA" id="ARBA00022519"/>
    </source>
</evidence>
<comment type="function">
    <text evidence="1">Involved in a late step of protoheme IX synthesis.</text>
</comment>
<reference evidence="12 13" key="1">
    <citation type="journal article" date="2010" name="J. Bacteriol.">
        <title>Completed genome sequence of the anaerobic iron-oxidizing bacterium Acidovorax ebreus strain TPSY.</title>
        <authorList>
            <person name="Byrne-Bailey K.G."/>
            <person name="Weber K.A."/>
            <person name="Chair A.H."/>
            <person name="Bose S."/>
            <person name="Knox T."/>
            <person name="Spanbauer T.L."/>
            <person name="Chertkov O."/>
            <person name="Coates J.D."/>
        </authorList>
    </citation>
    <scope>NUCLEOTIDE SEQUENCE [LARGE SCALE GENOMIC DNA]</scope>
    <source>
        <strain evidence="12 13">TPSY</strain>
    </source>
</reference>
<dbReference type="InterPro" id="IPR010817">
    <property type="entry name" value="HemY_N"/>
</dbReference>
<evidence type="ECO:0000256" key="4">
    <source>
        <dbReference type="ARBA" id="ARBA00022475"/>
    </source>
</evidence>
<organism evidence="12 13">
    <name type="scientific">Acidovorax ebreus (strain TPSY)</name>
    <name type="common">Diaphorobacter sp. (strain TPSY)</name>
    <dbReference type="NCBI Taxonomy" id="535289"/>
    <lineage>
        <taxon>Bacteria</taxon>
        <taxon>Pseudomonadati</taxon>
        <taxon>Pseudomonadota</taxon>
        <taxon>Betaproteobacteria</taxon>
        <taxon>Burkholderiales</taxon>
        <taxon>Comamonadaceae</taxon>
        <taxon>Diaphorobacter</taxon>
    </lineage>
</organism>
<dbReference type="GO" id="GO:0005886">
    <property type="term" value="C:plasma membrane"/>
    <property type="evidence" value="ECO:0007669"/>
    <property type="project" value="UniProtKB-SubCell"/>
</dbReference>
<sequence length="407" mass="44824">MRAALWFLALFGVAVAVALFAGNNQGTVTLFWPPYRIDLSLNMVLMLLFGGFTLLYAALRALAALLELPMQARRWRLLQKERAMHGALLDALSQMLGGRFLRARKSAESAIAQERALEDAKEALPHGRRLRTLAHMVAAESSHALQDRATREAHLQQALDNIPDRAVAIEQELCEGAQLRAARWSLDERDATTALERLSVLPAGTARRTLALRAKLKASRLSHQTEQALETARLLGKHHAFSPAAAESIVRGLAMELINGAYDPAQLQRIWLGQLGGDAMQVRAWLLPVWERMTDPAQPPLPDAQVLKLVRALEGSLQALDANWLARIESAQQAAPRNARLQYLSAKACLQRNLWGKAQQLFTQAAQQLTDASLRASAWRHLAELAEQRGDAEAAADAWKKAAQANA</sequence>
<gene>
    <name evidence="12" type="ordered locus">Dtpsy_2380</name>
</gene>
<evidence type="ECO:0000313" key="13">
    <source>
        <dbReference type="Proteomes" id="UP000000450"/>
    </source>
</evidence>
<dbReference type="KEGG" id="dia:Dtpsy_2380"/>
<keyword evidence="13" id="KW-1185">Reference proteome</keyword>
<evidence type="ECO:0000256" key="8">
    <source>
        <dbReference type="ARBA" id="ARBA00023136"/>
    </source>
</evidence>
<dbReference type="GO" id="GO:0042168">
    <property type="term" value="P:heme metabolic process"/>
    <property type="evidence" value="ECO:0007669"/>
    <property type="project" value="InterPro"/>
</dbReference>
<dbReference type="RefSeq" id="WP_015913777.1">
    <property type="nucleotide sequence ID" value="NC_011992.1"/>
</dbReference>
<keyword evidence="6 10" id="KW-0812">Transmembrane</keyword>
<dbReference type="Pfam" id="PF07219">
    <property type="entry name" value="HemY_N"/>
    <property type="match status" value="1"/>
</dbReference>
<evidence type="ECO:0000256" key="10">
    <source>
        <dbReference type="SAM" id="Phobius"/>
    </source>
</evidence>
<evidence type="ECO:0000256" key="1">
    <source>
        <dbReference type="ARBA" id="ARBA00002962"/>
    </source>
</evidence>
<evidence type="ECO:0000256" key="3">
    <source>
        <dbReference type="ARBA" id="ARBA00004744"/>
    </source>
</evidence>
<dbReference type="GO" id="GO:0006779">
    <property type="term" value="P:porphyrin-containing compound biosynthetic process"/>
    <property type="evidence" value="ECO:0007669"/>
    <property type="project" value="UniProtKB-KW"/>
</dbReference>
<protein>
    <submittedName>
        <fullName evidence="12">HemY domain-containing protein</fullName>
    </submittedName>
</protein>
<feature type="domain" description="HemY N-terminal" evidence="11">
    <location>
        <begin position="26"/>
        <end position="115"/>
    </location>
</feature>
<dbReference type="EMBL" id="CP001392">
    <property type="protein sequence ID" value="ACM33817.1"/>
    <property type="molecule type" value="Genomic_DNA"/>
</dbReference>
<dbReference type="InterPro" id="IPR011990">
    <property type="entry name" value="TPR-like_helical_dom_sf"/>
</dbReference>
<comment type="pathway">
    <text evidence="3">Porphyrin-containing compound metabolism; protoheme biosynthesis.</text>
</comment>
<keyword evidence="5" id="KW-0997">Cell inner membrane</keyword>
<evidence type="ECO:0000256" key="7">
    <source>
        <dbReference type="ARBA" id="ARBA00022989"/>
    </source>
</evidence>
<dbReference type="InterPro" id="IPR005254">
    <property type="entry name" value="Heme_biosyn_assoc_TPR_pro"/>
</dbReference>
<accession>A0A9J9QBU8</accession>
<evidence type="ECO:0000256" key="6">
    <source>
        <dbReference type="ARBA" id="ARBA00022692"/>
    </source>
</evidence>
<keyword evidence="9" id="KW-0627">Porphyrin biosynthesis</keyword>